<evidence type="ECO:0000313" key="2">
    <source>
        <dbReference type="Proteomes" id="UP000187464"/>
    </source>
</evidence>
<name>A0A1R3T7G5_9BACT</name>
<dbReference type="RefSeq" id="WP_076928868.1">
    <property type="nucleotide sequence ID" value="NZ_LT605205.1"/>
</dbReference>
<dbReference type="STRING" id="1642647.PSM36_0696"/>
<dbReference type="KEGG" id="psac:PSM36_0696"/>
<reference evidence="1 2" key="1">
    <citation type="submission" date="2016-08" db="EMBL/GenBank/DDBJ databases">
        <authorList>
            <person name="Seilhamer J.J."/>
        </authorList>
    </citation>
    <scope>NUCLEOTIDE SEQUENCE [LARGE SCALE GENOMIC DNA]</scope>
    <source>
        <strain evidence="1">M3/6</strain>
    </source>
</reference>
<evidence type="ECO:0000313" key="1">
    <source>
        <dbReference type="EMBL" id="SCD19524.1"/>
    </source>
</evidence>
<accession>A0A1R3T7G5</accession>
<proteinExistence type="predicted"/>
<dbReference type="AlphaFoldDB" id="A0A1R3T7G5"/>
<gene>
    <name evidence="1" type="ORF">PSM36_0696</name>
</gene>
<protein>
    <submittedName>
        <fullName evidence="1">Uncharacterized protein</fullName>
    </submittedName>
</protein>
<keyword evidence="2" id="KW-1185">Reference proteome</keyword>
<organism evidence="1 2">
    <name type="scientific">Proteiniphilum saccharofermentans</name>
    <dbReference type="NCBI Taxonomy" id="1642647"/>
    <lineage>
        <taxon>Bacteria</taxon>
        <taxon>Pseudomonadati</taxon>
        <taxon>Bacteroidota</taxon>
        <taxon>Bacteroidia</taxon>
        <taxon>Bacteroidales</taxon>
        <taxon>Dysgonomonadaceae</taxon>
        <taxon>Proteiniphilum</taxon>
    </lineage>
</organism>
<dbReference type="EMBL" id="LT605205">
    <property type="protein sequence ID" value="SCD19524.1"/>
    <property type="molecule type" value="Genomic_DNA"/>
</dbReference>
<sequence length="303" mass="35214">MDFADMLSNRFDGEAEMKKNNSALICFSSLETGKVLSRLATRIIRSKSEKSSITLLYFIDKSEEIRLSEGMDEYKHRIISDILSTEERDKITLRLFIQPTDDYYADIIRISEEQKSNLILLGINNKEFDPGLVKKYGQLKSDPTHSEIFILEQFEEREAETLKNLNALFNRESVSTGLFFDNGSMQFRKIFIPILQKSDIHIFTYLYRIAQRENVKIMIWDAIGIIESEAKMQKLYQFITKKTEGRIYLWDNNKKIGCDFIRDQDLVIIGTEGWGKLICTPLPWTDCLPSTLIIKETTNSIQL</sequence>
<dbReference type="Proteomes" id="UP000187464">
    <property type="component" value="Chromosome I"/>
</dbReference>